<evidence type="ECO:0000256" key="2">
    <source>
        <dbReference type="ARBA" id="ARBA00006850"/>
    </source>
</evidence>
<organism evidence="11 12">
    <name type="scientific">Halteria grandinella</name>
    <dbReference type="NCBI Taxonomy" id="5974"/>
    <lineage>
        <taxon>Eukaryota</taxon>
        <taxon>Sar</taxon>
        <taxon>Alveolata</taxon>
        <taxon>Ciliophora</taxon>
        <taxon>Intramacronucleata</taxon>
        <taxon>Spirotrichea</taxon>
        <taxon>Stichotrichia</taxon>
        <taxon>Sporadotrichida</taxon>
        <taxon>Halteriidae</taxon>
        <taxon>Halteria</taxon>
    </lineage>
</organism>
<keyword evidence="5 9" id="KW-0694">RNA-binding</keyword>
<evidence type="ECO:0000259" key="10">
    <source>
        <dbReference type="PROSITE" id="PS52002"/>
    </source>
</evidence>
<keyword evidence="3 9" id="KW-0507">mRNA processing</keyword>
<keyword evidence="6 9" id="KW-0508">mRNA splicing</keyword>
<dbReference type="InterPro" id="IPR044641">
    <property type="entry name" value="Lsm7/SmG-like"/>
</dbReference>
<dbReference type="GO" id="GO:0000387">
    <property type="term" value="P:spliceosomal snRNP assembly"/>
    <property type="evidence" value="ECO:0007669"/>
    <property type="project" value="UniProtKB-UniRule"/>
</dbReference>
<dbReference type="InterPro" id="IPR047575">
    <property type="entry name" value="Sm"/>
</dbReference>
<protein>
    <recommendedName>
        <fullName evidence="9">Small nuclear ribonucleoprotein G</fullName>
        <shortName evidence="9">snRNP-G</shortName>
    </recommendedName>
</protein>
<dbReference type="GO" id="GO:0005687">
    <property type="term" value="C:U4 snRNP"/>
    <property type="evidence" value="ECO:0007669"/>
    <property type="project" value="TreeGrafter"/>
</dbReference>
<comment type="caution">
    <text evidence="11">The sequence shown here is derived from an EMBL/GenBank/DDBJ whole genome shotgun (WGS) entry which is preliminary data.</text>
</comment>
<keyword evidence="12" id="KW-1185">Reference proteome</keyword>
<dbReference type="PANTHER" id="PTHR10553">
    <property type="entry name" value="SMALL NUCLEAR RIBONUCLEOPROTEIN"/>
    <property type="match status" value="1"/>
</dbReference>
<dbReference type="SUPFAM" id="SSF50182">
    <property type="entry name" value="Sm-like ribonucleoproteins"/>
    <property type="match status" value="1"/>
</dbReference>
<evidence type="ECO:0000256" key="3">
    <source>
        <dbReference type="ARBA" id="ARBA00022664"/>
    </source>
</evidence>
<dbReference type="GO" id="GO:0005685">
    <property type="term" value="C:U1 snRNP"/>
    <property type="evidence" value="ECO:0007669"/>
    <property type="project" value="TreeGrafter"/>
</dbReference>
<keyword evidence="8 9" id="KW-0687">Ribonucleoprotein</keyword>
<dbReference type="GO" id="GO:0071004">
    <property type="term" value="C:U2-type prespliceosome"/>
    <property type="evidence" value="ECO:0007669"/>
    <property type="project" value="TreeGrafter"/>
</dbReference>
<evidence type="ECO:0000256" key="6">
    <source>
        <dbReference type="ARBA" id="ARBA00023187"/>
    </source>
</evidence>
<evidence type="ECO:0000313" key="11">
    <source>
        <dbReference type="EMBL" id="TNV73389.1"/>
    </source>
</evidence>
<dbReference type="InterPro" id="IPR001163">
    <property type="entry name" value="Sm_dom_euk/arc"/>
</dbReference>
<dbReference type="SMART" id="SM00651">
    <property type="entry name" value="Sm"/>
    <property type="match status" value="1"/>
</dbReference>
<dbReference type="GO" id="GO:0005682">
    <property type="term" value="C:U5 snRNP"/>
    <property type="evidence" value="ECO:0007669"/>
    <property type="project" value="TreeGrafter"/>
</dbReference>
<dbReference type="Gene3D" id="2.30.30.100">
    <property type="match status" value="1"/>
</dbReference>
<dbReference type="GO" id="GO:0034719">
    <property type="term" value="C:SMN-Sm protein complex"/>
    <property type="evidence" value="ECO:0007669"/>
    <property type="project" value="TreeGrafter"/>
</dbReference>
<evidence type="ECO:0000256" key="4">
    <source>
        <dbReference type="ARBA" id="ARBA00022728"/>
    </source>
</evidence>
<evidence type="ECO:0000256" key="5">
    <source>
        <dbReference type="ARBA" id="ARBA00022884"/>
    </source>
</evidence>
<dbReference type="GO" id="GO:0097526">
    <property type="term" value="C:spliceosomal tri-snRNP complex"/>
    <property type="evidence" value="ECO:0007669"/>
    <property type="project" value="TreeGrafter"/>
</dbReference>
<name>A0A8J8NEM9_HALGN</name>
<comment type="similarity">
    <text evidence="2 9">Belongs to the snRNP Sm proteins family.</text>
</comment>
<dbReference type="GO" id="GO:0005689">
    <property type="term" value="C:U12-type spliceosomal complex"/>
    <property type="evidence" value="ECO:0007669"/>
    <property type="project" value="TreeGrafter"/>
</dbReference>
<evidence type="ECO:0000256" key="9">
    <source>
        <dbReference type="RuleBase" id="RU365052"/>
    </source>
</evidence>
<dbReference type="GO" id="GO:0071011">
    <property type="term" value="C:precatalytic spliceosome"/>
    <property type="evidence" value="ECO:0007669"/>
    <property type="project" value="TreeGrafter"/>
</dbReference>
<dbReference type="PANTHER" id="PTHR10553:SF2">
    <property type="entry name" value="SMALL NUCLEAR RIBONUCLEOPROTEIN G"/>
    <property type="match status" value="1"/>
</dbReference>
<sequence length="84" mass="9373">MASKQGYGADLRKFMDLRVDLRLNAGRHVAGVLKGYDQFLNIVLDNAIEIKDGKEGAAQNNRELGTIVIRGNSIVMWENLDKVQ</sequence>
<dbReference type="GO" id="GO:0071013">
    <property type="term" value="C:catalytic step 2 spliceosome"/>
    <property type="evidence" value="ECO:0007669"/>
    <property type="project" value="TreeGrafter"/>
</dbReference>
<accession>A0A8J8NEM9</accession>
<dbReference type="GO" id="GO:0003723">
    <property type="term" value="F:RNA binding"/>
    <property type="evidence" value="ECO:0007669"/>
    <property type="project" value="UniProtKB-UniRule"/>
</dbReference>
<dbReference type="AlphaFoldDB" id="A0A8J8NEM9"/>
<proteinExistence type="inferred from homology"/>
<reference evidence="11" key="1">
    <citation type="submission" date="2019-06" db="EMBL/GenBank/DDBJ databases">
        <authorList>
            <person name="Zheng W."/>
        </authorList>
    </citation>
    <scope>NUCLEOTIDE SEQUENCE</scope>
    <source>
        <strain evidence="11">QDHG01</strain>
    </source>
</reference>
<dbReference type="GO" id="GO:0043186">
    <property type="term" value="C:P granule"/>
    <property type="evidence" value="ECO:0007669"/>
    <property type="project" value="TreeGrafter"/>
</dbReference>
<keyword evidence="4 9" id="KW-0747">Spliceosome</keyword>
<dbReference type="PROSITE" id="PS52002">
    <property type="entry name" value="SM"/>
    <property type="match status" value="1"/>
</dbReference>
<comment type="function">
    <text evidence="9">Plays a role in pre-mRNA splicing.</text>
</comment>
<dbReference type="OrthoDB" id="274944at2759"/>
<comment type="subcellular location">
    <subcellularLocation>
        <location evidence="1 9">Nucleus</location>
    </subcellularLocation>
</comment>
<evidence type="ECO:0000313" key="12">
    <source>
        <dbReference type="Proteomes" id="UP000785679"/>
    </source>
</evidence>
<dbReference type="GO" id="GO:0005686">
    <property type="term" value="C:U2 snRNP"/>
    <property type="evidence" value="ECO:0007669"/>
    <property type="project" value="TreeGrafter"/>
</dbReference>
<dbReference type="PIRSF" id="PIRSF037188">
    <property type="entry name" value="U6_snRNA_Lsm7"/>
    <property type="match status" value="1"/>
</dbReference>
<gene>
    <name evidence="11" type="ORF">FGO68_gene17129</name>
</gene>
<evidence type="ECO:0000256" key="1">
    <source>
        <dbReference type="ARBA" id="ARBA00004123"/>
    </source>
</evidence>
<keyword evidence="7 9" id="KW-0539">Nucleus</keyword>
<dbReference type="Proteomes" id="UP000785679">
    <property type="component" value="Unassembled WGS sequence"/>
</dbReference>
<dbReference type="EMBL" id="RRYP01019001">
    <property type="protein sequence ID" value="TNV73389.1"/>
    <property type="molecule type" value="Genomic_DNA"/>
</dbReference>
<evidence type="ECO:0000256" key="8">
    <source>
        <dbReference type="ARBA" id="ARBA00023274"/>
    </source>
</evidence>
<evidence type="ECO:0000256" key="7">
    <source>
        <dbReference type="ARBA" id="ARBA00023242"/>
    </source>
</evidence>
<dbReference type="Pfam" id="PF01423">
    <property type="entry name" value="LSM"/>
    <property type="match status" value="1"/>
</dbReference>
<dbReference type="InterPro" id="IPR034098">
    <property type="entry name" value="Sm_G"/>
</dbReference>
<dbReference type="InterPro" id="IPR010920">
    <property type="entry name" value="LSM_dom_sf"/>
</dbReference>
<feature type="domain" description="Sm" evidence="10">
    <location>
        <begin position="6"/>
        <end position="83"/>
    </location>
</feature>
<dbReference type="CDD" id="cd01719">
    <property type="entry name" value="Sm_G"/>
    <property type="match status" value="1"/>
</dbReference>